<sequence length="376" mass="42738">MYNLGGRQPPGDISQSEVHVEKYTPFRATRAQILKEVYHPHLLDIPPPIEQQLCSSQGGMMQVSSNLWPYDRGMYGVEELDRTIDIGGLLGTKGKMKSTLWESSLGRIGAELREETVTKSRIDLLAITRIQRPNPPLGNNNNNSWRRFHDKNVDISPKKERLGIRQDLPVTFTNEDYEGRSHGNLDNNSQLPSRTGIGRPRQLGQRAVLASFRKLRFFKIKFGRLSRNFDRLRGRARTGSTRKAVKMTFTMVNSLTSYNVILDRPTLNLLRAIVSTTHLCMKYSVNNLVGVICANQRVTRKCYDKSTHVSGSRQGGHITLDEQLQVHFLELDPRFYCKDARPQSDEGLKEIQVGLKLHQWTKIGVSLDLGVEEEVV</sequence>
<feature type="non-terminal residue" evidence="2">
    <location>
        <position position="1"/>
    </location>
</feature>
<feature type="region of interest" description="Disordered" evidence="1">
    <location>
        <begin position="175"/>
        <end position="199"/>
    </location>
</feature>
<evidence type="ECO:0000313" key="3">
    <source>
        <dbReference type="Proteomes" id="UP000257109"/>
    </source>
</evidence>
<dbReference type="EMBL" id="QJKJ01005583">
    <property type="protein sequence ID" value="RDX89756.1"/>
    <property type="molecule type" value="Genomic_DNA"/>
</dbReference>
<name>A0A371GGV8_MUCPR</name>
<dbReference type="Proteomes" id="UP000257109">
    <property type="component" value="Unassembled WGS sequence"/>
</dbReference>
<protein>
    <submittedName>
        <fullName evidence="2">Uncharacterized protein</fullName>
    </submittedName>
</protein>
<reference evidence="2" key="1">
    <citation type="submission" date="2018-05" db="EMBL/GenBank/DDBJ databases">
        <title>Draft genome of Mucuna pruriens seed.</title>
        <authorList>
            <person name="Nnadi N.E."/>
            <person name="Vos R."/>
            <person name="Hasami M.H."/>
            <person name="Devisetty U.K."/>
            <person name="Aguiy J.C."/>
        </authorList>
    </citation>
    <scope>NUCLEOTIDE SEQUENCE [LARGE SCALE GENOMIC DNA]</scope>
    <source>
        <strain evidence="2">JCA_2017</strain>
    </source>
</reference>
<evidence type="ECO:0000313" key="2">
    <source>
        <dbReference type="EMBL" id="RDX89756.1"/>
    </source>
</evidence>
<feature type="compositionally biased region" description="Polar residues" evidence="1">
    <location>
        <begin position="184"/>
        <end position="193"/>
    </location>
</feature>
<keyword evidence="3" id="KW-1185">Reference proteome</keyword>
<accession>A0A371GGV8</accession>
<dbReference type="OrthoDB" id="1739701at2759"/>
<dbReference type="AlphaFoldDB" id="A0A371GGV8"/>
<gene>
    <name evidence="2" type="ORF">CR513_28484</name>
</gene>
<comment type="caution">
    <text evidence="2">The sequence shown here is derived from an EMBL/GenBank/DDBJ whole genome shotgun (WGS) entry which is preliminary data.</text>
</comment>
<organism evidence="2 3">
    <name type="scientific">Mucuna pruriens</name>
    <name type="common">Velvet bean</name>
    <name type="synonym">Dolichos pruriens</name>
    <dbReference type="NCBI Taxonomy" id="157652"/>
    <lineage>
        <taxon>Eukaryota</taxon>
        <taxon>Viridiplantae</taxon>
        <taxon>Streptophyta</taxon>
        <taxon>Embryophyta</taxon>
        <taxon>Tracheophyta</taxon>
        <taxon>Spermatophyta</taxon>
        <taxon>Magnoliopsida</taxon>
        <taxon>eudicotyledons</taxon>
        <taxon>Gunneridae</taxon>
        <taxon>Pentapetalae</taxon>
        <taxon>rosids</taxon>
        <taxon>fabids</taxon>
        <taxon>Fabales</taxon>
        <taxon>Fabaceae</taxon>
        <taxon>Papilionoideae</taxon>
        <taxon>50 kb inversion clade</taxon>
        <taxon>NPAAA clade</taxon>
        <taxon>indigoferoid/millettioid clade</taxon>
        <taxon>Phaseoleae</taxon>
        <taxon>Mucuna</taxon>
    </lineage>
</organism>
<proteinExistence type="predicted"/>
<evidence type="ECO:0000256" key="1">
    <source>
        <dbReference type="SAM" id="MobiDB-lite"/>
    </source>
</evidence>